<proteinExistence type="predicted"/>
<gene>
    <name evidence="2" type="ORF">D8S85_14220</name>
</gene>
<keyword evidence="1" id="KW-1133">Transmembrane helix</keyword>
<dbReference type="KEGG" id="buy:D8S85_14220"/>
<evidence type="ECO:0000313" key="3">
    <source>
        <dbReference type="Proteomes" id="UP000270673"/>
    </source>
</evidence>
<keyword evidence="1" id="KW-0472">Membrane</keyword>
<dbReference type="RefSeq" id="WP_106481239.1">
    <property type="nucleotide sequence ID" value="NZ_CP032819.1"/>
</dbReference>
<name>A0A3Q9IV00_9BACT</name>
<dbReference type="AlphaFoldDB" id="A0A3Q9IV00"/>
<keyword evidence="3" id="KW-1185">Reference proteome</keyword>
<protein>
    <submittedName>
        <fullName evidence="2">Uncharacterized protein</fullName>
    </submittedName>
</protein>
<dbReference type="Proteomes" id="UP000270673">
    <property type="component" value="Chromosome"/>
</dbReference>
<keyword evidence="1" id="KW-0812">Transmembrane</keyword>
<sequence length="154" mass="18588">MKTFRNSFWSGRWVQSIFIPWTVVNILCVLIVMNNVDFTKLFPWYGLIMLLPNLLFYGIVFLSEFYIIFSNDALILKNAICPFWRKKFFYQDPVKIKIIYLSGYTIPYMQIMRGTRKLAWRYYLDRVRLKDFPEVIDLLRAKGMQVDVEGMEYF</sequence>
<dbReference type="EMBL" id="CP032819">
    <property type="protein sequence ID" value="AZS30587.1"/>
    <property type="molecule type" value="Genomic_DNA"/>
</dbReference>
<evidence type="ECO:0000313" key="2">
    <source>
        <dbReference type="EMBL" id="AZS30587.1"/>
    </source>
</evidence>
<organism evidence="2 3">
    <name type="scientific">Butyricimonas faecalis</name>
    <dbReference type="NCBI Taxonomy" id="2093856"/>
    <lineage>
        <taxon>Bacteria</taxon>
        <taxon>Pseudomonadati</taxon>
        <taxon>Bacteroidota</taxon>
        <taxon>Bacteroidia</taxon>
        <taxon>Bacteroidales</taxon>
        <taxon>Odoribacteraceae</taxon>
        <taxon>Butyricimonas</taxon>
    </lineage>
</organism>
<reference evidence="2 3" key="1">
    <citation type="submission" date="2018-10" db="EMBL/GenBank/DDBJ databases">
        <title>Butyricimonas faecalis sp. nov., isolated from human faeces and emended description of the genus Butyricimonas.</title>
        <authorList>
            <person name="Le Roy T."/>
            <person name="Van der Smissen P."/>
            <person name="Paquot A."/>
            <person name="Delzenne N."/>
            <person name="Muccioli G."/>
            <person name="Collet J.-F."/>
            <person name="Cani P.D."/>
        </authorList>
    </citation>
    <scope>NUCLEOTIDE SEQUENCE [LARGE SCALE GENOMIC DNA]</scope>
    <source>
        <strain evidence="2 3">H184</strain>
    </source>
</reference>
<feature type="transmembrane region" description="Helical" evidence="1">
    <location>
        <begin position="12"/>
        <end position="32"/>
    </location>
</feature>
<accession>A0A3Q9IV00</accession>
<feature type="transmembrane region" description="Helical" evidence="1">
    <location>
        <begin position="44"/>
        <end position="69"/>
    </location>
</feature>
<evidence type="ECO:0000256" key="1">
    <source>
        <dbReference type="SAM" id="Phobius"/>
    </source>
</evidence>